<name>A0AAV7TYE0_PLEWA</name>
<dbReference type="AlphaFoldDB" id="A0AAV7TYE0"/>
<reference evidence="2" key="1">
    <citation type="journal article" date="2022" name="bioRxiv">
        <title>Sequencing and chromosome-scale assembly of the giantPleurodeles waltlgenome.</title>
        <authorList>
            <person name="Brown T."/>
            <person name="Elewa A."/>
            <person name="Iarovenko S."/>
            <person name="Subramanian E."/>
            <person name="Araus A.J."/>
            <person name="Petzold A."/>
            <person name="Susuki M."/>
            <person name="Suzuki K.-i.T."/>
            <person name="Hayashi T."/>
            <person name="Toyoda A."/>
            <person name="Oliveira C."/>
            <person name="Osipova E."/>
            <person name="Leigh N.D."/>
            <person name="Simon A."/>
            <person name="Yun M.H."/>
        </authorList>
    </citation>
    <scope>NUCLEOTIDE SEQUENCE</scope>
    <source>
        <strain evidence="2">20211129_DDA</strain>
        <tissue evidence="2">Liver</tissue>
    </source>
</reference>
<comment type="caution">
    <text evidence="2">The sequence shown here is derived from an EMBL/GenBank/DDBJ whole genome shotgun (WGS) entry which is preliminary data.</text>
</comment>
<proteinExistence type="predicted"/>
<gene>
    <name evidence="2" type="ORF">NDU88_006973</name>
</gene>
<evidence type="ECO:0000313" key="2">
    <source>
        <dbReference type="EMBL" id="KAJ1181774.1"/>
    </source>
</evidence>
<dbReference type="Proteomes" id="UP001066276">
    <property type="component" value="Chromosome 3_2"/>
</dbReference>
<protein>
    <submittedName>
        <fullName evidence="2">Uncharacterized protein</fullName>
    </submittedName>
</protein>
<sequence length="327" mass="36843">MAFLHQDTPESDQMTAEGMVYAQLNKGKLSKKKVPERSSIISDGPPKKTKDLKVQEASDATMYSQVKKVSSFYAAIKDPQSSQESEPPRPAAPDIVYSEVSVEHGKKQSLASGVRNSYSLSYPEVSKVHKTPSPEMKKITLKTPPSTPPKLSPKLISKIKTSQEMAFPDQEYSIYATSITGGKESPKIGDSMPYDLPSSSKSGEFYDEFKYPNVSAAPTCEKDSDYEQVHTSWSKTAFQDHYSRQPDTLPYPTMTYDQMQPRPSSLESCNEDKYEKIAAYYPKDSRRTAAEENMYETVPHMFLKCTEMKQQPHKVKHFFLQLACSAY</sequence>
<feature type="compositionally biased region" description="Basic and acidic residues" evidence="1">
    <location>
        <begin position="45"/>
        <end position="56"/>
    </location>
</feature>
<feature type="region of interest" description="Disordered" evidence="1">
    <location>
        <begin position="26"/>
        <end position="59"/>
    </location>
</feature>
<accession>A0AAV7TYE0</accession>
<feature type="region of interest" description="Disordered" evidence="1">
    <location>
        <begin position="125"/>
        <end position="153"/>
    </location>
</feature>
<organism evidence="2 3">
    <name type="scientific">Pleurodeles waltl</name>
    <name type="common">Iberian ribbed newt</name>
    <dbReference type="NCBI Taxonomy" id="8319"/>
    <lineage>
        <taxon>Eukaryota</taxon>
        <taxon>Metazoa</taxon>
        <taxon>Chordata</taxon>
        <taxon>Craniata</taxon>
        <taxon>Vertebrata</taxon>
        <taxon>Euteleostomi</taxon>
        <taxon>Amphibia</taxon>
        <taxon>Batrachia</taxon>
        <taxon>Caudata</taxon>
        <taxon>Salamandroidea</taxon>
        <taxon>Salamandridae</taxon>
        <taxon>Pleurodelinae</taxon>
        <taxon>Pleurodeles</taxon>
    </lineage>
</organism>
<evidence type="ECO:0000256" key="1">
    <source>
        <dbReference type="SAM" id="MobiDB-lite"/>
    </source>
</evidence>
<keyword evidence="3" id="KW-1185">Reference proteome</keyword>
<evidence type="ECO:0000313" key="3">
    <source>
        <dbReference type="Proteomes" id="UP001066276"/>
    </source>
</evidence>
<dbReference type="EMBL" id="JANPWB010000006">
    <property type="protein sequence ID" value="KAJ1181774.1"/>
    <property type="molecule type" value="Genomic_DNA"/>
</dbReference>